<dbReference type="VEuPathDB" id="FungiDB:SPSK_05926"/>
<keyword evidence="3" id="KW-0238">DNA-binding</keyword>
<dbReference type="GO" id="GO:0000976">
    <property type="term" value="F:transcription cis-regulatory region binding"/>
    <property type="evidence" value="ECO:0007669"/>
    <property type="project" value="TreeGrafter"/>
</dbReference>
<name>A0A0F2MIJ8_SPOSC</name>
<feature type="region of interest" description="Disordered" evidence="6">
    <location>
        <begin position="657"/>
        <end position="676"/>
    </location>
</feature>
<dbReference type="GeneID" id="27667911"/>
<dbReference type="GO" id="GO:0000981">
    <property type="term" value="F:DNA-binding transcription factor activity, RNA polymerase II-specific"/>
    <property type="evidence" value="ECO:0007669"/>
    <property type="project" value="InterPro"/>
</dbReference>
<feature type="compositionally biased region" description="Polar residues" evidence="6">
    <location>
        <begin position="115"/>
        <end position="126"/>
    </location>
</feature>
<keyword evidence="2" id="KW-0805">Transcription regulation</keyword>
<comment type="subcellular location">
    <subcellularLocation>
        <location evidence="1">Nucleus</location>
    </subcellularLocation>
</comment>
<feature type="compositionally biased region" description="Polar residues" evidence="6">
    <location>
        <begin position="196"/>
        <end position="215"/>
    </location>
</feature>
<feature type="compositionally biased region" description="Low complexity" evidence="6">
    <location>
        <begin position="839"/>
        <end position="849"/>
    </location>
</feature>
<comment type="caution">
    <text evidence="8">The sequence shown here is derived from an EMBL/GenBank/DDBJ whole genome shotgun (WGS) entry which is preliminary data.</text>
</comment>
<feature type="domain" description="Xylanolytic transcriptional activator regulatory" evidence="7">
    <location>
        <begin position="354"/>
        <end position="510"/>
    </location>
</feature>
<dbReference type="OrthoDB" id="5217604at2759"/>
<feature type="region of interest" description="Disordered" evidence="6">
    <location>
        <begin position="833"/>
        <end position="888"/>
    </location>
</feature>
<feature type="region of interest" description="Disordered" evidence="6">
    <location>
        <begin position="101"/>
        <end position="219"/>
    </location>
</feature>
<feature type="region of interest" description="Disordered" evidence="6">
    <location>
        <begin position="233"/>
        <end position="327"/>
    </location>
</feature>
<feature type="compositionally biased region" description="Low complexity" evidence="6">
    <location>
        <begin position="264"/>
        <end position="282"/>
    </location>
</feature>
<protein>
    <recommendedName>
        <fullName evidence="7">Xylanolytic transcriptional activator regulatory domain-containing protein</fullName>
    </recommendedName>
</protein>
<dbReference type="GO" id="GO:0006351">
    <property type="term" value="P:DNA-templated transcription"/>
    <property type="evidence" value="ECO:0007669"/>
    <property type="project" value="InterPro"/>
</dbReference>
<evidence type="ECO:0000256" key="5">
    <source>
        <dbReference type="ARBA" id="ARBA00023242"/>
    </source>
</evidence>
<keyword evidence="4" id="KW-0804">Transcription</keyword>
<organism evidence="8 9">
    <name type="scientific">Sporothrix schenckii 1099-18</name>
    <dbReference type="NCBI Taxonomy" id="1397361"/>
    <lineage>
        <taxon>Eukaryota</taxon>
        <taxon>Fungi</taxon>
        <taxon>Dikarya</taxon>
        <taxon>Ascomycota</taxon>
        <taxon>Pezizomycotina</taxon>
        <taxon>Sordariomycetes</taxon>
        <taxon>Sordariomycetidae</taxon>
        <taxon>Ophiostomatales</taxon>
        <taxon>Ophiostomataceae</taxon>
        <taxon>Sporothrix</taxon>
    </lineage>
</organism>
<evidence type="ECO:0000256" key="6">
    <source>
        <dbReference type="SAM" id="MobiDB-lite"/>
    </source>
</evidence>
<dbReference type="InterPro" id="IPR007219">
    <property type="entry name" value="XnlR_reg_dom"/>
</dbReference>
<dbReference type="GO" id="GO:0005634">
    <property type="term" value="C:nucleus"/>
    <property type="evidence" value="ECO:0007669"/>
    <property type="project" value="UniProtKB-SubCell"/>
</dbReference>
<reference evidence="8 9" key="2">
    <citation type="journal article" date="2015" name="Eukaryot. Cell">
        <title>Asexual propagation of a virulent clone complex in a human and feline outbreak of sporotrichosis.</title>
        <authorList>
            <person name="Teixeira Mde M."/>
            <person name="Rodrigues A.M."/>
            <person name="Tsui C.K."/>
            <person name="de Almeida L.G."/>
            <person name="Van Diepeningen A.D."/>
            <person name="van den Ende B.G."/>
            <person name="Fernandes G.F."/>
            <person name="Kano R."/>
            <person name="Hamelin R.C."/>
            <person name="Lopes-Bezerra L.M."/>
            <person name="Vasconcelos A.T."/>
            <person name="de Hoog S."/>
            <person name="de Camargo Z.P."/>
            <person name="Felipe M.S."/>
        </authorList>
    </citation>
    <scope>NUCLEOTIDE SEQUENCE [LARGE SCALE GENOMIC DNA]</scope>
    <source>
        <strain evidence="8 9">1099-18</strain>
    </source>
</reference>
<accession>A0A0F2MIJ8</accession>
<reference evidence="8 9" key="1">
    <citation type="journal article" date="2014" name="BMC Genomics">
        <title>Comparative genomics of the major fungal agents of human and animal Sporotrichosis: Sporothrix schenckii and Sporothrix brasiliensis.</title>
        <authorList>
            <person name="Teixeira M.M."/>
            <person name="de Almeida L.G."/>
            <person name="Kubitschek-Barreira P."/>
            <person name="Alves F.L."/>
            <person name="Kioshima E.S."/>
            <person name="Abadio A.K."/>
            <person name="Fernandes L."/>
            <person name="Derengowski L.S."/>
            <person name="Ferreira K.S."/>
            <person name="Souza R.C."/>
            <person name="Ruiz J.C."/>
            <person name="de Andrade N.C."/>
            <person name="Paes H.C."/>
            <person name="Nicola A.M."/>
            <person name="Albuquerque P."/>
            <person name="Gerber A.L."/>
            <person name="Martins V.P."/>
            <person name="Peconick L.D."/>
            <person name="Neto A.V."/>
            <person name="Chaucanez C.B."/>
            <person name="Silva P.A."/>
            <person name="Cunha O.L."/>
            <person name="de Oliveira F.F."/>
            <person name="dos Santos T.C."/>
            <person name="Barros A.L."/>
            <person name="Soares M.A."/>
            <person name="de Oliveira L.M."/>
            <person name="Marini M.M."/>
            <person name="Villalobos-Duno H."/>
            <person name="Cunha M.M."/>
            <person name="de Hoog S."/>
            <person name="da Silveira J.F."/>
            <person name="Henrissat B."/>
            <person name="Nino-Vega G.A."/>
            <person name="Cisalpino P.S."/>
            <person name="Mora-Montes H.M."/>
            <person name="Almeida S.R."/>
            <person name="Stajich J.E."/>
            <person name="Lopes-Bezerra L.M."/>
            <person name="Vasconcelos A.T."/>
            <person name="Felipe M.S."/>
        </authorList>
    </citation>
    <scope>NUCLEOTIDE SEQUENCE [LARGE SCALE GENOMIC DNA]</scope>
    <source>
        <strain evidence="8 9">1099-18</strain>
    </source>
</reference>
<sequence>MEVSLAMAADIITPPGIPAPYGRACANCSRAKCRCIYRTDSSDCERCHRLKKDCRPSIPVRRKAASSGAAKRSSSSTLSRTAQLEQKLDGLVSLLTAQNNSRAKAATDASARRGSVQSLEGSQASPESVAYSTSNQNSSAASAEPRRVYTIPSGIPSTEPDEFRPLGAGGPDFGAGIVPRHQGRPPPRQGGPSSSIAPPTTETRASSVSIHSGDTSYEDRTGSMLAAKCAGAHLPRTPESSASSTTSTRGYQQQKRTLPEDSRQAPPSQQPQRPQHQPQSQAEAQAHPTTGSHTTGWSFGCFNDTARPREIPTNAKEDDGSLPARDTLNLDASLEPTAAEAEQSLVTFRTTMLPYFPFVHLSPDLTAAQLRRTRPVLWLAILSITCQRVPTHTQLGRSTHLRALFAHRIVFESDKSLDLLQGLLAFMTWVHYTSKRDRPTLSVMSQLAVSLVYDLGLHKQASPCKSLIARLVRDHYQQSLAADDPPPVPPLLDERRAALACYVLTSKFSIALKRCEPLRWTPRLEEHLYELEAQAETPLDHVLVTQVRLQRVADHIHMGEWQTNDPNCFMDPTSDAYQTTMADCGLLPAYVARVVRAKINEIRENIPSEARHYEGVQDALLASEMMVSAGVVLPVVAPVTSMATIAVVSLRARSKPATQPLQGDKEKAPSTASTASTASAASVLPSTVNVARVAALEHCVESVAAFWSFFRQITSGSYAALPFAFFAHFTHCVVLLYGLSVMDEPNWDRAAVRDRLHVLDMLDGFIGKLRDAPRVGPSSTVTGMESYDVFNRAATMLTSVRELWASDMGRPDHLDKSKAAAATAAAAVIVGDRQDQTREQAQQTQQAQQAHGTALPAAVPGMTTPAAAAGSMTLDAPPPPSADGTAWPLSSVAAAPAPSATDMAMGEPTQDPLLMASNDVFFTDLSAAMGIPEDYMLWDLFVDSMPQQQL</sequence>
<dbReference type="Gene3D" id="4.10.240.10">
    <property type="entry name" value="Zn(2)-C6 fungal-type DNA-binding domain"/>
    <property type="match status" value="1"/>
</dbReference>
<evidence type="ECO:0000259" key="7">
    <source>
        <dbReference type="Pfam" id="PF04082"/>
    </source>
</evidence>
<evidence type="ECO:0000256" key="3">
    <source>
        <dbReference type="ARBA" id="ARBA00023125"/>
    </source>
</evidence>
<dbReference type="CDD" id="cd12148">
    <property type="entry name" value="fungal_TF_MHR"/>
    <property type="match status" value="1"/>
</dbReference>
<feature type="compositionally biased region" description="Polar residues" evidence="6">
    <location>
        <begin position="287"/>
        <end position="297"/>
    </location>
</feature>
<dbReference type="AlphaFoldDB" id="A0A0F2MIJ8"/>
<gene>
    <name evidence="8" type="ORF">SPSK_05926</name>
</gene>
<evidence type="ECO:0000256" key="1">
    <source>
        <dbReference type="ARBA" id="ARBA00004123"/>
    </source>
</evidence>
<dbReference type="RefSeq" id="XP_016592194.1">
    <property type="nucleotide sequence ID" value="XM_016732634.1"/>
</dbReference>
<dbReference type="EMBL" id="AXCR01000001">
    <property type="protein sequence ID" value="KJR89518.1"/>
    <property type="molecule type" value="Genomic_DNA"/>
</dbReference>
<dbReference type="PANTHER" id="PTHR31845">
    <property type="entry name" value="FINGER DOMAIN PROTEIN, PUTATIVE-RELATED"/>
    <property type="match status" value="1"/>
</dbReference>
<dbReference type="GO" id="GO:0008270">
    <property type="term" value="F:zinc ion binding"/>
    <property type="evidence" value="ECO:0007669"/>
    <property type="project" value="InterPro"/>
</dbReference>
<dbReference type="InterPro" id="IPR051089">
    <property type="entry name" value="prtT"/>
</dbReference>
<dbReference type="Proteomes" id="UP000033710">
    <property type="component" value="Unassembled WGS sequence"/>
</dbReference>
<keyword evidence="5" id="KW-0539">Nucleus</keyword>
<dbReference type="Pfam" id="PF04082">
    <property type="entry name" value="Fungal_trans"/>
    <property type="match status" value="1"/>
</dbReference>
<feature type="compositionally biased region" description="Basic and acidic residues" evidence="6">
    <location>
        <begin position="306"/>
        <end position="319"/>
    </location>
</feature>
<evidence type="ECO:0000313" key="9">
    <source>
        <dbReference type="Proteomes" id="UP000033710"/>
    </source>
</evidence>
<feature type="compositionally biased region" description="Low complexity" evidence="6">
    <location>
        <begin position="130"/>
        <end position="143"/>
    </location>
</feature>
<evidence type="ECO:0000256" key="2">
    <source>
        <dbReference type="ARBA" id="ARBA00023015"/>
    </source>
</evidence>
<evidence type="ECO:0000313" key="8">
    <source>
        <dbReference type="EMBL" id="KJR89518.1"/>
    </source>
</evidence>
<proteinExistence type="predicted"/>
<dbReference type="InterPro" id="IPR036864">
    <property type="entry name" value="Zn2-C6_fun-type_DNA-bd_sf"/>
</dbReference>
<dbReference type="PANTHER" id="PTHR31845:SF32">
    <property type="entry name" value="MISCELLANEOUS ZN(II)2CYS6 TRANSCRIPTION FACTOR (EUROFUNG)-RELATED"/>
    <property type="match status" value="1"/>
</dbReference>
<evidence type="ECO:0000256" key="4">
    <source>
        <dbReference type="ARBA" id="ARBA00023163"/>
    </source>
</evidence>
<dbReference type="KEGG" id="ssck:SPSK_05926"/>